<dbReference type="InterPro" id="IPR017946">
    <property type="entry name" value="PLC-like_Pdiesterase_TIM-brl"/>
</dbReference>
<dbReference type="Pfam" id="PF03009">
    <property type="entry name" value="GDPD"/>
    <property type="match status" value="1"/>
</dbReference>
<dbReference type="PANTHER" id="PTHR46211:SF1">
    <property type="entry name" value="GLYCEROPHOSPHODIESTER PHOSPHODIESTERASE, CYTOPLASMIC"/>
    <property type="match status" value="1"/>
</dbReference>
<evidence type="ECO:0000313" key="3">
    <source>
        <dbReference type="Proteomes" id="UP001165368"/>
    </source>
</evidence>
<dbReference type="EMBL" id="JAKLTQ010000022">
    <property type="protein sequence ID" value="MCG2624277.1"/>
    <property type="molecule type" value="Genomic_DNA"/>
</dbReference>
<dbReference type="Gene3D" id="3.20.20.190">
    <property type="entry name" value="Phosphatidylinositol (PI) phosphodiesterase"/>
    <property type="match status" value="1"/>
</dbReference>
<dbReference type="RefSeq" id="WP_237826030.1">
    <property type="nucleotide sequence ID" value="NZ_JAKLTQ010000022.1"/>
</dbReference>
<gene>
    <name evidence="2" type="ORF">LVY72_20515</name>
</gene>
<accession>A0ABS9LCU7</accession>
<evidence type="ECO:0000259" key="1">
    <source>
        <dbReference type="PROSITE" id="PS51704"/>
    </source>
</evidence>
<dbReference type="Proteomes" id="UP001165368">
    <property type="component" value="Unassembled WGS sequence"/>
</dbReference>
<dbReference type="PROSITE" id="PS51704">
    <property type="entry name" value="GP_PDE"/>
    <property type="match status" value="1"/>
</dbReference>
<evidence type="ECO:0000313" key="2">
    <source>
        <dbReference type="EMBL" id="MCG2624277.1"/>
    </source>
</evidence>
<dbReference type="InterPro" id="IPR030395">
    <property type="entry name" value="GP_PDE_dom"/>
</dbReference>
<comment type="caution">
    <text evidence="2">The sequence shown here is derived from an EMBL/GenBank/DDBJ whole genome shotgun (WGS) entry which is preliminary data.</text>
</comment>
<name>A0ABS9LCU7_9MICC</name>
<sequence length="291" mass="31946">MKHKVFAHRGASEQYAENTRAAFLQAIADGADGVECDIHLTKDLQLVCFHDFTLDRTSTGTGDLADHTLEELLRLDVSSWRGVRLPPEYGGSADQLVTLDELIRILRAAGRPMELALDLKHPSPFGGRLEAELLRYLEARGWDRRTSSLGSITISFMSFHPGAVKRLAAHVPAAHLCQLLDEVDAKNVASGLFLGSLAAGAVASVLRRALSEGEQLVEQHRVELAGPGIGYVRDNRRLVEHWLRSGLRLRVWTVDSPADVELCRRLGIQEITTNRPAQVRAQLEQAAAAGL</sequence>
<feature type="domain" description="GP-PDE" evidence="1">
    <location>
        <begin position="3"/>
        <end position="283"/>
    </location>
</feature>
<protein>
    <submittedName>
        <fullName evidence="2">Glycerophosphodiester phosphodiesterase</fullName>
    </submittedName>
</protein>
<dbReference type="PANTHER" id="PTHR46211">
    <property type="entry name" value="GLYCEROPHOSPHORYL DIESTER PHOSPHODIESTERASE"/>
    <property type="match status" value="1"/>
</dbReference>
<organism evidence="2 3">
    <name type="scientific">Arthrobacter hankyongi</name>
    <dbReference type="NCBI Taxonomy" id="2904801"/>
    <lineage>
        <taxon>Bacteria</taxon>
        <taxon>Bacillati</taxon>
        <taxon>Actinomycetota</taxon>
        <taxon>Actinomycetes</taxon>
        <taxon>Micrococcales</taxon>
        <taxon>Micrococcaceae</taxon>
        <taxon>Arthrobacter</taxon>
    </lineage>
</organism>
<keyword evidence="3" id="KW-1185">Reference proteome</keyword>
<proteinExistence type="predicted"/>
<reference evidence="2" key="1">
    <citation type="submission" date="2022-01" db="EMBL/GenBank/DDBJ databases">
        <authorList>
            <person name="Jo J.-H."/>
            <person name="Im W.-T."/>
        </authorList>
    </citation>
    <scope>NUCLEOTIDE SEQUENCE</scope>
    <source>
        <strain evidence="2">I2-34</strain>
    </source>
</reference>
<dbReference type="SUPFAM" id="SSF51695">
    <property type="entry name" value="PLC-like phosphodiesterases"/>
    <property type="match status" value="1"/>
</dbReference>